<dbReference type="PROSITE" id="PS50003">
    <property type="entry name" value="PH_DOMAIN"/>
    <property type="match status" value="1"/>
</dbReference>
<comment type="caution">
    <text evidence="2">The sequence shown here is derived from an EMBL/GenBank/DDBJ whole genome shotgun (WGS) entry which is preliminary data.</text>
</comment>
<organism evidence="2 3">
    <name type="scientific">Cotesia glomerata</name>
    <name type="common">Lepidopteran parasitic wasp</name>
    <name type="synonym">Apanteles glomeratus</name>
    <dbReference type="NCBI Taxonomy" id="32391"/>
    <lineage>
        <taxon>Eukaryota</taxon>
        <taxon>Metazoa</taxon>
        <taxon>Ecdysozoa</taxon>
        <taxon>Arthropoda</taxon>
        <taxon>Hexapoda</taxon>
        <taxon>Insecta</taxon>
        <taxon>Pterygota</taxon>
        <taxon>Neoptera</taxon>
        <taxon>Endopterygota</taxon>
        <taxon>Hymenoptera</taxon>
        <taxon>Apocrita</taxon>
        <taxon>Ichneumonoidea</taxon>
        <taxon>Braconidae</taxon>
        <taxon>Microgastrinae</taxon>
        <taxon>Cotesia</taxon>
    </lineage>
</organism>
<dbReference type="EMBL" id="JAHXZJ010002237">
    <property type="protein sequence ID" value="KAH0546685.1"/>
    <property type="molecule type" value="Genomic_DNA"/>
</dbReference>
<dbReference type="InterPro" id="IPR000008">
    <property type="entry name" value="C2_dom"/>
</dbReference>
<feature type="domain" description="PH" evidence="1">
    <location>
        <begin position="1"/>
        <end position="54"/>
    </location>
</feature>
<dbReference type="InterPro" id="IPR001849">
    <property type="entry name" value="PH_domain"/>
</dbReference>
<proteinExistence type="predicted"/>
<dbReference type="SUPFAM" id="SSF49562">
    <property type="entry name" value="C2 domain (Calcium/lipid-binding domain, CaLB)"/>
    <property type="match status" value="1"/>
</dbReference>
<sequence>MSTSTLVHDSVFDRPHCFQLVERALPCLATITYLAAPNSESAQDWINALKPLCVSQLTRAPKIARLRELRSLHLNILDAHRLPYKLVPNPFIIVALNNVKVARTKVKTCLHPLWDEEFLLEYV</sequence>
<dbReference type="Proteomes" id="UP000826195">
    <property type="component" value="Unassembled WGS sequence"/>
</dbReference>
<accession>A0AAV7I5Q9</accession>
<protein>
    <recommendedName>
        <fullName evidence="1">PH domain-containing protein</fullName>
    </recommendedName>
</protein>
<dbReference type="AlphaFoldDB" id="A0AAV7I5Q9"/>
<keyword evidence="3" id="KW-1185">Reference proteome</keyword>
<name>A0AAV7I5Q9_COTGL</name>
<reference evidence="2 3" key="1">
    <citation type="journal article" date="2021" name="J. Hered.">
        <title>A chromosome-level genome assembly of the parasitoid wasp, Cotesia glomerata (Hymenoptera: Braconidae).</title>
        <authorList>
            <person name="Pinto B.J."/>
            <person name="Weis J.J."/>
            <person name="Gamble T."/>
            <person name="Ode P.J."/>
            <person name="Paul R."/>
            <person name="Zaspel J.M."/>
        </authorList>
    </citation>
    <scope>NUCLEOTIDE SEQUENCE [LARGE SCALE GENOMIC DNA]</scope>
    <source>
        <strain evidence="2">CgM1</strain>
    </source>
</reference>
<dbReference type="InterPro" id="IPR035892">
    <property type="entry name" value="C2_domain_sf"/>
</dbReference>
<gene>
    <name evidence="2" type="ORF">KQX54_013640</name>
</gene>
<dbReference type="Pfam" id="PF00168">
    <property type="entry name" value="C2"/>
    <property type="match status" value="1"/>
</dbReference>
<evidence type="ECO:0000259" key="1">
    <source>
        <dbReference type="PROSITE" id="PS50003"/>
    </source>
</evidence>
<evidence type="ECO:0000313" key="3">
    <source>
        <dbReference type="Proteomes" id="UP000826195"/>
    </source>
</evidence>
<dbReference type="SUPFAM" id="SSF50729">
    <property type="entry name" value="PH domain-like"/>
    <property type="match status" value="1"/>
</dbReference>
<evidence type="ECO:0000313" key="2">
    <source>
        <dbReference type="EMBL" id="KAH0546685.1"/>
    </source>
</evidence>